<proteinExistence type="predicted"/>
<dbReference type="GeneID" id="20282997"/>
<name>A0A075M4F5_9CAUD</name>
<dbReference type="EMBL" id="KJ489402">
    <property type="protein sequence ID" value="AIF71886.1"/>
    <property type="molecule type" value="Genomic_DNA"/>
</dbReference>
<keyword evidence="2" id="KW-1185">Reference proteome</keyword>
<accession>A0A075M4F5</accession>
<organism evidence="1 2">
    <name type="scientific">Bacillus phage Riley</name>
    <dbReference type="NCBI Taxonomy" id="1486662"/>
    <lineage>
        <taxon>Viruses</taxon>
        <taxon>Duplodnaviria</taxon>
        <taxon>Heunggongvirae</taxon>
        <taxon>Uroviricota</taxon>
        <taxon>Caudoviricetes</taxon>
        <taxon>Herelleviridae</taxon>
        <taxon>Bastillevirinae</taxon>
        <taxon>Bequatrovirus</taxon>
        <taxon>Bequatrovirus riley</taxon>
    </lineage>
</organism>
<sequence length="85" mass="10109">MSKHKLPIDVERAITEAAKLFAEAREKKAYIEEWLMVQGISDSELDDLFVDCVEYASKEFYEETTREYMDEIESKHGSREWVPMW</sequence>
<dbReference type="Proteomes" id="UP000028561">
    <property type="component" value="Segment"/>
</dbReference>
<evidence type="ECO:0000313" key="2">
    <source>
        <dbReference type="Proteomes" id="UP000028561"/>
    </source>
</evidence>
<protein>
    <submittedName>
        <fullName evidence="1">Uncharacterized protein</fullName>
    </submittedName>
</protein>
<dbReference type="KEGG" id="vg:20282997"/>
<dbReference type="RefSeq" id="YP_009055775.1">
    <property type="nucleotide sequence ID" value="NC_024788.1"/>
</dbReference>
<reference evidence="2" key="1">
    <citation type="submission" date="2014-09" db="EMBL/GenBank/DDBJ databases">
        <title>Genomic characterization and comparison of seven Myoviridae bacteriophage infecting Bacillus thuringiensis.</title>
        <authorList>
            <person name="Sauder A.B."/>
            <person name="McKenzie Q.R."/>
            <person name="Temple L.M."/>
            <person name="Alexis B.K."/>
            <person name="Al-Atrache Z."/>
            <person name="Lewis L.O."/>
            <person name="Loesser-Casey K.E."/>
            <person name="Mitchell K.J."/>
        </authorList>
    </citation>
    <scope>NUCLEOTIDE SEQUENCE [LARGE SCALE GENOMIC DNA]</scope>
</reference>
<reference evidence="1 2" key="2">
    <citation type="journal article" date="2016" name="Virology (Lond)">
        <title>Genomic characterization and comparison of seven Myoviridae bacteriophage infecting Bacillus thuringiensis.</title>
        <authorList>
            <person name="Sauder A.B."/>
            <person name="Quinn M.R."/>
            <person name="Brouillette A."/>
            <person name="Caruso S."/>
            <person name="Cresawn S."/>
            <person name="Erill I."/>
            <person name="Lewis L."/>
            <person name="Loesser-Casey K."/>
            <person name="Pate M."/>
            <person name="Scott C."/>
            <person name="Stockwell S."/>
            <person name="Temple L."/>
        </authorList>
    </citation>
    <scope>NUCLEOTIDE SEQUENCE [LARGE SCALE GENOMIC DNA]</scope>
</reference>
<evidence type="ECO:0000313" key="1">
    <source>
        <dbReference type="EMBL" id="AIF71886.1"/>
    </source>
</evidence>
<dbReference type="SMR" id="A0A075M4F5"/>